<keyword evidence="4" id="KW-1185">Reference proteome</keyword>
<dbReference type="RefSeq" id="WP_310073494.1">
    <property type="nucleotide sequence ID" value="NZ_JAVDVX010000005.1"/>
</dbReference>
<accession>A0ABU1V095</accession>
<evidence type="ECO:0000313" key="3">
    <source>
        <dbReference type="EMBL" id="MDR7090846.1"/>
    </source>
</evidence>
<protein>
    <recommendedName>
        <fullName evidence="5">FTP domain-containing protein</fullName>
    </recommendedName>
</protein>
<keyword evidence="2" id="KW-1133">Transmembrane helix</keyword>
<keyword evidence="2" id="KW-0812">Transmembrane</keyword>
<name>A0ABU1V095_9GAMM</name>
<feature type="region of interest" description="Disordered" evidence="1">
    <location>
        <begin position="525"/>
        <end position="549"/>
    </location>
</feature>
<keyword evidence="2" id="KW-0472">Membrane</keyword>
<proteinExistence type="predicted"/>
<evidence type="ECO:0000256" key="2">
    <source>
        <dbReference type="SAM" id="Phobius"/>
    </source>
</evidence>
<feature type="transmembrane region" description="Helical" evidence="2">
    <location>
        <begin position="12"/>
        <end position="45"/>
    </location>
</feature>
<evidence type="ECO:0000256" key="1">
    <source>
        <dbReference type="SAM" id="MobiDB-lite"/>
    </source>
</evidence>
<evidence type="ECO:0000313" key="4">
    <source>
        <dbReference type="Proteomes" id="UP001253595"/>
    </source>
</evidence>
<sequence length="799" mass="88295">MKSLKEITGRLLALLSSPTVSTLVISSVVLPSLVVSLLLLSSLLATPAFATPPDRPIAAMPESIEKITSLKATQGSFTVPIRVTVNDVRINEVVINISDATTLPAKKMGEATRTKIANDKQRVKDTVVKAIVPAFSQAGIYKIELEIGDTKGVIYDRVIFYQEVSEKKQARLFTQKQWREIRQKKRSEDFTKMKSVRAFSGNLTNVDDTTLARIVTDKNRAVLLARADKELGQDAKHVIDSSKTAWRGRDPVTVNGRIVFTDFDGTVKPLVNAGIYLYDDDTFGDEFLESVATNGNGDYSISVNNDDGWLQNGRDLYIKLKLRNTRWRVHDGGDYEWASGVRDDLNEGAVVNFGTLTPSDDMEAAQIFSFMDRAWQHITSVGGRDPGFVEIDYPSSGDFYNGQINLSASTNRAPDIAIHEYGHFLMDAAYPGGDPSPGGAHNFGDAVQDERLSWSEGWASAFMLSLCNDGQYNWDEGTTEGAGEWPSCTNQNDAGGQALELYSGANRLGEKQEARVAAALLDLMDSNNDNNGGSEDRGRNSLSDDNTPNRVSLETIYNQTMWDSGHNNMLQYWTSLSGELSGATWTDANEILRYNWMSISAPIDISCVASKVAAAEFKDYPAVITDLRNFRDQALKPLAKGRQLMQIYYRHSPELATLLIGDKNGRSHAAQVVRHFSSLGAAAKNHAQLEKIATNNEPLISPTIDKSISYLFQLIERKGSRELQSDLKVVRAEYRTIAKMNFADALVYAESLPQAETQKELPPINQQDLAPASRKVDWELIKRNLSPQSGINTTEKAAY</sequence>
<dbReference type="Proteomes" id="UP001253595">
    <property type="component" value="Unassembled WGS sequence"/>
</dbReference>
<reference evidence="3 4" key="1">
    <citation type="submission" date="2023-07" db="EMBL/GenBank/DDBJ databases">
        <title>Sorghum-associated microbial communities from plants grown in Nebraska, USA.</title>
        <authorList>
            <person name="Schachtman D."/>
        </authorList>
    </citation>
    <scope>NUCLEOTIDE SEQUENCE [LARGE SCALE GENOMIC DNA]</scope>
    <source>
        <strain evidence="3 4">BE190</strain>
    </source>
</reference>
<dbReference type="EMBL" id="JAVDVX010000005">
    <property type="protein sequence ID" value="MDR7090846.1"/>
    <property type="molecule type" value="Genomic_DNA"/>
</dbReference>
<comment type="caution">
    <text evidence="3">The sequence shown here is derived from an EMBL/GenBank/DDBJ whole genome shotgun (WGS) entry which is preliminary data.</text>
</comment>
<evidence type="ECO:0008006" key="5">
    <source>
        <dbReference type="Google" id="ProtNLM"/>
    </source>
</evidence>
<gene>
    <name evidence="3" type="ORF">J2X05_002872</name>
</gene>
<organism evidence="3 4">
    <name type="scientific">Cellvibrio fibrivorans</name>
    <dbReference type="NCBI Taxonomy" id="126350"/>
    <lineage>
        <taxon>Bacteria</taxon>
        <taxon>Pseudomonadati</taxon>
        <taxon>Pseudomonadota</taxon>
        <taxon>Gammaproteobacteria</taxon>
        <taxon>Cellvibrionales</taxon>
        <taxon>Cellvibrionaceae</taxon>
        <taxon>Cellvibrio</taxon>
    </lineage>
</organism>